<dbReference type="InterPro" id="IPR032284">
    <property type="entry name" value="RecQ_Zn-bd"/>
</dbReference>
<dbReference type="Proteomes" id="UP000660047">
    <property type="component" value="Unassembled WGS sequence"/>
</dbReference>
<dbReference type="SUPFAM" id="SSF52540">
    <property type="entry name" value="P-loop containing nucleoside triphosphate hydrolases"/>
    <property type="match status" value="1"/>
</dbReference>
<dbReference type="GO" id="GO:0043590">
    <property type="term" value="C:bacterial nucleoid"/>
    <property type="evidence" value="ECO:0007669"/>
    <property type="project" value="TreeGrafter"/>
</dbReference>
<dbReference type="GO" id="GO:0009378">
    <property type="term" value="F:four-way junction helicase activity"/>
    <property type="evidence" value="ECO:0007669"/>
    <property type="project" value="TreeGrafter"/>
</dbReference>
<dbReference type="InterPro" id="IPR011545">
    <property type="entry name" value="DEAD/DEAH_box_helicase_dom"/>
</dbReference>
<gene>
    <name evidence="18" type="ORF">COEU31_24020</name>
</gene>
<dbReference type="InterPro" id="IPR001650">
    <property type="entry name" value="Helicase_C-like"/>
</dbReference>
<dbReference type="PROSITE" id="PS50967">
    <property type="entry name" value="HRDC"/>
    <property type="match status" value="1"/>
</dbReference>
<dbReference type="InterPro" id="IPR004589">
    <property type="entry name" value="DNA_helicase_ATP-dep_RecQ"/>
</dbReference>
<evidence type="ECO:0000256" key="10">
    <source>
        <dbReference type="ARBA" id="ARBA00034617"/>
    </source>
</evidence>
<evidence type="ECO:0000256" key="11">
    <source>
        <dbReference type="ARBA" id="ARBA00034808"/>
    </source>
</evidence>
<comment type="catalytic activity">
    <reaction evidence="10">
        <text>Couples ATP hydrolysis with the unwinding of duplex DNA by translocating in the 3'-5' direction.</text>
        <dbReference type="EC" id="5.6.2.4"/>
    </reaction>
</comment>
<feature type="domain" description="Helicase ATP-binding" evidence="16">
    <location>
        <begin position="24"/>
        <end position="197"/>
    </location>
</feature>
<dbReference type="Gene3D" id="1.10.150.80">
    <property type="entry name" value="HRDC domain"/>
    <property type="match status" value="1"/>
</dbReference>
<dbReference type="FunFam" id="3.40.50.300:FF:001389">
    <property type="entry name" value="ATP-dependent DNA helicase RecQ"/>
    <property type="match status" value="1"/>
</dbReference>
<accession>A0AAI9NZJ1</accession>
<dbReference type="Pfam" id="PF00570">
    <property type="entry name" value="HRDC"/>
    <property type="match status" value="1"/>
</dbReference>
<protein>
    <recommendedName>
        <fullName evidence="12">ATP-dependent DNA helicase RecQ</fullName>
        <ecNumber evidence="11">5.6.2.4</ecNumber>
    </recommendedName>
    <alternativeName>
        <fullName evidence="13">DNA 3'-5' helicase RecQ</fullName>
    </alternativeName>
</protein>
<feature type="domain" description="HRDC" evidence="15">
    <location>
        <begin position="437"/>
        <end position="517"/>
    </location>
</feature>
<evidence type="ECO:0000313" key="18">
    <source>
        <dbReference type="EMBL" id="GFO95356.1"/>
    </source>
</evidence>
<evidence type="ECO:0000256" key="1">
    <source>
        <dbReference type="ARBA" id="ARBA00001946"/>
    </source>
</evidence>
<dbReference type="SUPFAM" id="SSF47819">
    <property type="entry name" value="HRDC-like"/>
    <property type="match status" value="1"/>
</dbReference>
<dbReference type="SMART" id="SM00490">
    <property type="entry name" value="HELICc"/>
    <property type="match status" value="1"/>
</dbReference>
<dbReference type="SMART" id="SM00341">
    <property type="entry name" value="HRDC"/>
    <property type="match status" value="1"/>
</dbReference>
<name>A0AAI9NZJ1_9FIRM</name>
<dbReference type="AlphaFoldDB" id="A0AAI9NZJ1"/>
<dbReference type="InterPro" id="IPR002121">
    <property type="entry name" value="HRDC_dom"/>
</dbReference>
<evidence type="ECO:0000256" key="12">
    <source>
        <dbReference type="ARBA" id="ARBA00044535"/>
    </source>
</evidence>
<dbReference type="Pfam" id="PF00271">
    <property type="entry name" value="Helicase_C"/>
    <property type="match status" value="1"/>
</dbReference>
<keyword evidence="4" id="KW-0547">Nucleotide-binding</keyword>
<dbReference type="CDD" id="cd18794">
    <property type="entry name" value="SF2_C_RecQ"/>
    <property type="match status" value="1"/>
</dbReference>
<dbReference type="PANTHER" id="PTHR13710">
    <property type="entry name" value="DNA HELICASE RECQ FAMILY MEMBER"/>
    <property type="match status" value="1"/>
</dbReference>
<organism evidence="18 19">
    <name type="scientific">Coprococcus eutactus</name>
    <dbReference type="NCBI Taxonomy" id="33043"/>
    <lineage>
        <taxon>Bacteria</taxon>
        <taxon>Bacillati</taxon>
        <taxon>Bacillota</taxon>
        <taxon>Clostridia</taxon>
        <taxon>Lachnospirales</taxon>
        <taxon>Lachnospiraceae</taxon>
        <taxon>Coprococcus</taxon>
    </lineage>
</organism>
<dbReference type="EMBL" id="BLYL01000017">
    <property type="protein sequence ID" value="GFO95356.1"/>
    <property type="molecule type" value="Genomic_DNA"/>
</dbReference>
<evidence type="ECO:0000256" key="3">
    <source>
        <dbReference type="ARBA" id="ARBA00022723"/>
    </source>
</evidence>
<evidence type="ECO:0000259" key="17">
    <source>
        <dbReference type="PROSITE" id="PS51194"/>
    </source>
</evidence>
<dbReference type="GO" id="GO:0043138">
    <property type="term" value="F:3'-5' DNA helicase activity"/>
    <property type="evidence" value="ECO:0007669"/>
    <property type="project" value="UniProtKB-EC"/>
</dbReference>
<sequence length="678" mass="76512">MNLQETLKHYFGYDSLRSGQQELIDGILAGRDVLGIMPTGAGKSLCYQLPALLMGAAGRGVTIVISPLISLMVDQVKALNQAGVHAAYINSTLTEGQIRKALEYAGQGRYTLMYVTPERLGTAQFLDFAGKASLAMVTVDEAHCISQWGQDFRPSYLEIADFIDKLPVRPVVSAFTATATDIVRRDIVQNLRLESPVTIVTGFDRPNLFFKVVNRKGGRETDNSVLNYVKRHEGESGIIYCATKKNVEKVHELLVAHGISAGRYHAGLSMEERKRSQEDFTYDRLSVMVATNAFGMGIDKSNVRYVLHYNMPQSLEYYYQEAGRAGRDGEEAECVLFFSKQDIMINKRLLEHKVSSANAGIDDDELRANDQRKLNQMIRYCETDQCLRQYILRYFGDESPCTCDKCSNCVVTEEETEQSYITDKRAVKKMAVMADLTDEGMELFELLRAGRLELARKQNVPPFIICSDKTLKDMCIKLPRNSEDMKNVYGMGVQKTESYGETFAEIIDEFCLAHTEYVESMKAEALDSDNPGDLGTQGVESEKQRRKEKTVRKKEFYIDPNMLDDVEIVDECIVSELANRINELNQKQGITGMKKLTAAFINGLLQQNGYIEELDMDDGSKTKRVTSKGAEIGIREEERKAKFGRRYYAITHSRESQKVIITLLKEYFFTGYGEGIVE</sequence>
<evidence type="ECO:0000256" key="5">
    <source>
        <dbReference type="ARBA" id="ARBA00022801"/>
    </source>
</evidence>
<dbReference type="PROSITE" id="PS51194">
    <property type="entry name" value="HELICASE_CTER"/>
    <property type="match status" value="1"/>
</dbReference>
<dbReference type="RefSeq" id="WP_022216826.1">
    <property type="nucleotide sequence ID" value="NZ_BLYL01000017.1"/>
</dbReference>
<dbReference type="InterPro" id="IPR010997">
    <property type="entry name" value="HRDC-like_sf"/>
</dbReference>
<dbReference type="GO" id="GO:0016787">
    <property type="term" value="F:hydrolase activity"/>
    <property type="evidence" value="ECO:0007669"/>
    <property type="project" value="UniProtKB-KW"/>
</dbReference>
<keyword evidence="3" id="KW-0479">Metal-binding</keyword>
<evidence type="ECO:0000256" key="9">
    <source>
        <dbReference type="ARBA" id="ARBA00023235"/>
    </source>
</evidence>
<dbReference type="PANTHER" id="PTHR13710:SF105">
    <property type="entry name" value="ATP-DEPENDENT DNA HELICASE Q1"/>
    <property type="match status" value="1"/>
</dbReference>
<dbReference type="Gene3D" id="3.40.50.300">
    <property type="entry name" value="P-loop containing nucleotide triphosphate hydrolases"/>
    <property type="match status" value="2"/>
</dbReference>
<dbReference type="GO" id="GO:0030894">
    <property type="term" value="C:replisome"/>
    <property type="evidence" value="ECO:0007669"/>
    <property type="project" value="TreeGrafter"/>
</dbReference>
<dbReference type="NCBIfam" id="TIGR00614">
    <property type="entry name" value="recQ_fam"/>
    <property type="match status" value="1"/>
</dbReference>
<dbReference type="EC" id="5.6.2.4" evidence="11"/>
<keyword evidence="6" id="KW-0347">Helicase</keyword>
<comment type="similarity">
    <text evidence="2">Belongs to the helicase family. RecQ subfamily.</text>
</comment>
<keyword evidence="5" id="KW-0378">Hydrolase</keyword>
<evidence type="ECO:0000256" key="7">
    <source>
        <dbReference type="ARBA" id="ARBA00022840"/>
    </source>
</evidence>
<dbReference type="GO" id="GO:0005524">
    <property type="term" value="F:ATP binding"/>
    <property type="evidence" value="ECO:0007669"/>
    <property type="project" value="UniProtKB-KW"/>
</dbReference>
<evidence type="ECO:0000313" key="19">
    <source>
        <dbReference type="Proteomes" id="UP000660047"/>
    </source>
</evidence>
<feature type="region of interest" description="Disordered" evidence="14">
    <location>
        <begin position="526"/>
        <end position="547"/>
    </location>
</feature>
<keyword evidence="7" id="KW-0067">ATP-binding</keyword>
<comment type="cofactor">
    <cofactor evidence="1">
        <name>Mg(2+)</name>
        <dbReference type="ChEBI" id="CHEBI:18420"/>
    </cofactor>
</comment>
<dbReference type="InterPro" id="IPR027417">
    <property type="entry name" value="P-loop_NTPase"/>
</dbReference>
<feature type="domain" description="Helicase C-terminal" evidence="17">
    <location>
        <begin position="221"/>
        <end position="374"/>
    </location>
</feature>
<proteinExistence type="inferred from homology"/>
<evidence type="ECO:0000256" key="13">
    <source>
        <dbReference type="ARBA" id="ARBA00044550"/>
    </source>
</evidence>
<dbReference type="GO" id="GO:0003677">
    <property type="term" value="F:DNA binding"/>
    <property type="evidence" value="ECO:0007669"/>
    <property type="project" value="UniProtKB-KW"/>
</dbReference>
<dbReference type="InterPro" id="IPR044876">
    <property type="entry name" value="HRDC_dom_sf"/>
</dbReference>
<evidence type="ECO:0000259" key="16">
    <source>
        <dbReference type="PROSITE" id="PS51192"/>
    </source>
</evidence>
<evidence type="ECO:0000256" key="14">
    <source>
        <dbReference type="SAM" id="MobiDB-lite"/>
    </source>
</evidence>
<evidence type="ECO:0000259" key="15">
    <source>
        <dbReference type="PROSITE" id="PS50967"/>
    </source>
</evidence>
<dbReference type="GO" id="GO:0046872">
    <property type="term" value="F:metal ion binding"/>
    <property type="evidence" value="ECO:0007669"/>
    <property type="project" value="UniProtKB-KW"/>
</dbReference>
<dbReference type="Pfam" id="PF00270">
    <property type="entry name" value="DEAD"/>
    <property type="match status" value="1"/>
</dbReference>
<comment type="caution">
    <text evidence="18">The sequence shown here is derived from an EMBL/GenBank/DDBJ whole genome shotgun (WGS) entry which is preliminary data.</text>
</comment>
<keyword evidence="8" id="KW-0238">DNA-binding</keyword>
<dbReference type="GO" id="GO:0005737">
    <property type="term" value="C:cytoplasm"/>
    <property type="evidence" value="ECO:0007669"/>
    <property type="project" value="TreeGrafter"/>
</dbReference>
<dbReference type="Pfam" id="PF16124">
    <property type="entry name" value="RecQ_Zn_bind"/>
    <property type="match status" value="1"/>
</dbReference>
<dbReference type="CDD" id="cd17920">
    <property type="entry name" value="DEXHc_RecQ"/>
    <property type="match status" value="1"/>
</dbReference>
<evidence type="ECO:0000256" key="6">
    <source>
        <dbReference type="ARBA" id="ARBA00022806"/>
    </source>
</evidence>
<dbReference type="PROSITE" id="PS51192">
    <property type="entry name" value="HELICASE_ATP_BIND_1"/>
    <property type="match status" value="1"/>
</dbReference>
<dbReference type="GO" id="GO:0006310">
    <property type="term" value="P:DNA recombination"/>
    <property type="evidence" value="ECO:0007669"/>
    <property type="project" value="InterPro"/>
</dbReference>
<evidence type="ECO:0000256" key="4">
    <source>
        <dbReference type="ARBA" id="ARBA00022741"/>
    </source>
</evidence>
<dbReference type="InterPro" id="IPR014001">
    <property type="entry name" value="Helicase_ATP-bd"/>
</dbReference>
<keyword evidence="9" id="KW-0413">Isomerase</keyword>
<dbReference type="GO" id="GO:0006281">
    <property type="term" value="P:DNA repair"/>
    <property type="evidence" value="ECO:0007669"/>
    <property type="project" value="TreeGrafter"/>
</dbReference>
<evidence type="ECO:0000256" key="2">
    <source>
        <dbReference type="ARBA" id="ARBA00005446"/>
    </source>
</evidence>
<evidence type="ECO:0000256" key="8">
    <source>
        <dbReference type="ARBA" id="ARBA00023125"/>
    </source>
</evidence>
<reference evidence="18" key="1">
    <citation type="submission" date="2020-06" db="EMBL/GenBank/DDBJ databases">
        <title>Characterization of fructooligosaccharide metabolism and fructooligosaccharide-degrading enzymes in human commensal butyrate producers.</title>
        <authorList>
            <person name="Tanno H."/>
            <person name="Fujii T."/>
            <person name="Hirano K."/>
            <person name="Maeno S."/>
            <person name="Tonozuka T."/>
            <person name="Sakamoto M."/>
            <person name="Ohkuma M."/>
            <person name="Tochio T."/>
            <person name="Endo A."/>
        </authorList>
    </citation>
    <scope>NUCLEOTIDE SEQUENCE</scope>
    <source>
        <strain evidence="18">JCM 31265</strain>
    </source>
</reference>
<dbReference type="SMART" id="SM00487">
    <property type="entry name" value="DEXDc"/>
    <property type="match status" value="1"/>
</dbReference>